<evidence type="ECO:0000313" key="7">
    <source>
        <dbReference type="EMBL" id="CZR60107.1"/>
    </source>
</evidence>
<dbReference type="InterPro" id="IPR050775">
    <property type="entry name" value="FAD-binding_Monooxygenases"/>
</dbReference>
<dbReference type="GO" id="GO:0016491">
    <property type="term" value="F:oxidoreductase activity"/>
    <property type="evidence" value="ECO:0007669"/>
    <property type="project" value="UniProtKB-KW"/>
</dbReference>
<keyword evidence="8" id="KW-1185">Reference proteome</keyword>
<dbReference type="PANTHER" id="PTHR43098:SF2">
    <property type="entry name" value="FAD-BINDING MONOOXYGENASE AUSB-RELATED"/>
    <property type="match status" value="1"/>
</dbReference>
<proteinExistence type="inferred from homology"/>
<dbReference type="SUPFAM" id="SSF51905">
    <property type="entry name" value="FAD/NAD(P)-binding domain"/>
    <property type="match status" value="2"/>
</dbReference>
<keyword evidence="4" id="KW-0274">FAD</keyword>
<evidence type="ECO:0000313" key="8">
    <source>
        <dbReference type="Proteomes" id="UP000184330"/>
    </source>
</evidence>
<keyword evidence="3" id="KW-0285">Flavoprotein</keyword>
<evidence type="ECO:0000256" key="1">
    <source>
        <dbReference type="ARBA" id="ARBA00001974"/>
    </source>
</evidence>
<keyword evidence="5" id="KW-0521">NADP</keyword>
<dbReference type="Gene3D" id="3.50.50.60">
    <property type="entry name" value="FAD/NAD(P)-binding domain"/>
    <property type="match status" value="3"/>
</dbReference>
<name>A0A1L7X531_9HELO</name>
<dbReference type="InterPro" id="IPR036188">
    <property type="entry name" value="FAD/NAD-bd_sf"/>
</dbReference>
<dbReference type="EMBL" id="FJOG01000015">
    <property type="protein sequence ID" value="CZR60107.1"/>
    <property type="molecule type" value="Genomic_DNA"/>
</dbReference>
<comment type="cofactor">
    <cofactor evidence="1">
        <name>FAD</name>
        <dbReference type="ChEBI" id="CHEBI:57692"/>
    </cofactor>
</comment>
<evidence type="ECO:0000256" key="4">
    <source>
        <dbReference type="ARBA" id="ARBA00022827"/>
    </source>
</evidence>
<sequence>MDPASTMSSEQAYQDEGVDGVYALQVEKRYGEERAKRLRPEGNEQYVDTSLSDKFRHFQEDPWAGTTAVKDVKSMFPDNRCQMLILGGGFGGLLYAVRMIEAGVRPEDLRIIDTAGGFGGTWYWNRYPGLMCDIESYCYLPLLEETGYMPKHRYAYGEEIRNYANLIAEKWNVAGSAVFQTKAEKLVWDEATKGWQVELVQKMKGKPPQTLNIHSQFVATVNGLLNYPKLPNLQGVLDYQGEIFHSSRWNYSITGGSQEDPSLIKLKDKRVAIVGTGATAVQCIPHLAKWSKHLYVIQRTPSAVDRRDQRETDPEWFHKEVARSSGWQRERLRNFHQHFTTEEQPAINMVDDGWTWATALVALAGNINGPKSIEELPAYIKKLRTIDLPRHNRVHALVETVVKDPSVAKKLQAWYPSWCKRPCFHDDYLSTFNRDNVTLVDTDGKGLDRLTSDSIVAGNQSYPVDVIIFATGFREPFGGTPAEKANLTITGRNGVSMSQEWARNGPATLHGVLDHQFPNIFLSGPYQASLSPNFLFNDDSLAKHAAYIFAESKRRAEGKPFVVASTADAVEDWALQVQMRSLSMAAFMGCTPSYFNLEGALDKIPPEAQMTMSRSGHWGHGIEDFLGHVEAWRAEGSMQGIEVQT</sequence>
<dbReference type="PANTHER" id="PTHR43098">
    <property type="entry name" value="L-ORNITHINE N(5)-MONOOXYGENASE-RELATED"/>
    <property type="match status" value="1"/>
</dbReference>
<dbReference type="OrthoDB" id="66881at2759"/>
<protein>
    <submittedName>
        <fullName evidence="7">Related to monooxigenase</fullName>
    </submittedName>
</protein>
<dbReference type="Proteomes" id="UP000184330">
    <property type="component" value="Unassembled WGS sequence"/>
</dbReference>
<evidence type="ECO:0000256" key="3">
    <source>
        <dbReference type="ARBA" id="ARBA00022630"/>
    </source>
</evidence>
<evidence type="ECO:0000256" key="5">
    <source>
        <dbReference type="ARBA" id="ARBA00022857"/>
    </source>
</evidence>
<keyword evidence="6" id="KW-0560">Oxidoreductase</keyword>
<reference evidence="7 8" key="1">
    <citation type="submission" date="2016-03" db="EMBL/GenBank/DDBJ databases">
        <authorList>
            <person name="Ploux O."/>
        </authorList>
    </citation>
    <scope>NUCLEOTIDE SEQUENCE [LARGE SCALE GENOMIC DNA]</scope>
    <source>
        <strain evidence="7 8">UAMH 11012</strain>
    </source>
</reference>
<evidence type="ECO:0000256" key="2">
    <source>
        <dbReference type="ARBA" id="ARBA00010139"/>
    </source>
</evidence>
<comment type="similarity">
    <text evidence="2">Belongs to the FAD-binding monooxygenase family.</text>
</comment>
<dbReference type="AlphaFoldDB" id="A0A1L7X531"/>
<gene>
    <name evidence="7" type="ORF">PAC_10002</name>
</gene>
<evidence type="ECO:0000256" key="6">
    <source>
        <dbReference type="ARBA" id="ARBA00023002"/>
    </source>
</evidence>
<organism evidence="7 8">
    <name type="scientific">Phialocephala subalpina</name>
    <dbReference type="NCBI Taxonomy" id="576137"/>
    <lineage>
        <taxon>Eukaryota</taxon>
        <taxon>Fungi</taxon>
        <taxon>Dikarya</taxon>
        <taxon>Ascomycota</taxon>
        <taxon>Pezizomycotina</taxon>
        <taxon>Leotiomycetes</taxon>
        <taxon>Helotiales</taxon>
        <taxon>Mollisiaceae</taxon>
        <taxon>Phialocephala</taxon>
        <taxon>Phialocephala fortinii species complex</taxon>
    </lineage>
</organism>
<accession>A0A1L7X531</accession>